<dbReference type="GO" id="GO:0030596">
    <property type="term" value="F:alpha-L-rhamnosidase activity"/>
    <property type="evidence" value="ECO:0007669"/>
    <property type="project" value="UniProtKB-EC"/>
</dbReference>
<evidence type="ECO:0000256" key="2">
    <source>
        <dbReference type="ARBA" id="ARBA00012652"/>
    </source>
</evidence>
<dbReference type="EMBL" id="DXBY01000134">
    <property type="protein sequence ID" value="HIZ35666.1"/>
    <property type="molecule type" value="Genomic_DNA"/>
</dbReference>
<dbReference type="InterPro" id="IPR012341">
    <property type="entry name" value="6hp_glycosidase-like_sf"/>
</dbReference>
<dbReference type="PANTHER" id="PTHR33307">
    <property type="entry name" value="ALPHA-RHAMNOSIDASE (EUROFUNG)"/>
    <property type="match status" value="1"/>
</dbReference>
<evidence type="ECO:0000259" key="4">
    <source>
        <dbReference type="Pfam" id="PF05592"/>
    </source>
</evidence>
<dbReference type="SUPFAM" id="SSF48208">
    <property type="entry name" value="Six-hairpin glycosidases"/>
    <property type="match status" value="1"/>
</dbReference>
<organism evidence="8 9">
    <name type="scientific">Candidatus Ruania gallistercoris</name>
    <dbReference type="NCBI Taxonomy" id="2838746"/>
    <lineage>
        <taxon>Bacteria</taxon>
        <taxon>Bacillati</taxon>
        <taxon>Actinomycetota</taxon>
        <taxon>Actinomycetes</taxon>
        <taxon>Micrococcales</taxon>
        <taxon>Ruaniaceae</taxon>
        <taxon>Ruania</taxon>
    </lineage>
</organism>
<dbReference type="GO" id="GO:0005975">
    <property type="term" value="P:carbohydrate metabolic process"/>
    <property type="evidence" value="ECO:0007669"/>
    <property type="project" value="InterPro"/>
</dbReference>
<dbReference type="Gene3D" id="2.60.120.260">
    <property type="entry name" value="Galactose-binding domain-like"/>
    <property type="match status" value="2"/>
</dbReference>
<dbReference type="InterPro" id="IPR008928">
    <property type="entry name" value="6-hairpin_glycosidase_sf"/>
</dbReference>
<feature type="domain" description="Alpha-L-rhamnosidase concanavalin-like" evidence="4">
    <location>
        <begin position="271"/>
        <end position="370"/>
    </location>
</feature>
<dbReference type="PIRSF" id="PIRSF010631">
    <property type="entry name" value="A-rhamnsds"/>
    <property type="match status" value="1"/>
</dbReference>
<evidence type="ECO:0000256" key="3">
    <source>
        <dbReference type="ARBA" id="ARBA00022801"/>
    </source>
</evidence>
<comment type="caution">
    <text evidence="8">The sequence shown here is derived from an EMBL/GenBank/DDBJ whole genome shotgun (WGS) entry which is preliminary data.</text>
</comment>
<proteinExistence type="predicted"/>
<dbReference type="Pfam" id="PF17389">
    <property type="entry name" value="Bac_rhamnosid6H"/>
    <property type="match status" value="1"/>
</dbReference>
<gene>
    <name evidence="8" type="ORF">H9815_07795</name>
</gene>
<comment type="catalytic activity">
    <reaction evidence="1">
        <text>Hydrolysis of terminal non-reducing alpha-L-rhamnose residues in alpha-L-rhamnosides.</text>
        <dbReference type="EC" id="3.2.1.40"/>
    </reaction>
</comment>
<dbReference type="PANTHER" id="PTHR33307:SF6">
    <property type="entry name" value="ALPHA-RHAMNOSIDASE (EUROFUNG)-RELATED"/>
    <property type="match status" value="1"/>
</dbReference>
<keyword evidence="3 8" id="KW-0378">Hydrolase</keyword>
<dbReference type="SUPFAM" id="SSF49785">
    <property type="entry name" value="Galactose-binding domain-like"/>
    <property type="match status" value="1"/>
</dbReference>
<dbReference type="Pfam" id="PF08531">
    <property type="entry name" value="Bac_rhamnosid_N"/>
    <property type="match status" value="1"/>
</dbReference>
<dbReference type="Pfam" id="PF17390">
    <property type="entry name" value="Bac_rhamnosid_C"/>
    <property type="match status" value="1"/>
</dbReference>
<dbReference type="InterPro" id="IPR008902">
    <property type="entry name" value="Rhamnosid_concanavalin"/>
</dbReference>
<dbReference type="AlphaFoldDB" id="A0A9D2EEF8"/>
<reference evidence="8" key="2">
    <citation type="submission" date="2021-04" db="EMBL/GenBank/DDBJ databases">
        <authorList>
            <person name="Gilroy R."/>
        </authorList>
    </citation>
    <scope>NUCLEOTIDE SEQUENCE</scope>
    <source>
        <strain evidence="8">ChiGjej4B4-7305</strain>
    </source>
</reference>
<dbReference type="EC" id="3.2.1.40" evidence="2"/>
<dbReference type="InterPro" id="IPR016007">
    <property type="entry name" value="Alpha_rhamnosid"/>
</dbReference>
<dbReference type="Pfam" id="PF05592">
    <property type="entry name" value="Bac_rhamnosid"/>
    <property type="match status" value="1"/>
</dbReference>
<dbReference type="Proteomes" id="UP000824037">
    <property type="component" value="Unassembled WGS sequence"/>
</dbReference>
<accession>A0A9D2EEF8</accession>
<evidence type="ECO:0000256" key="1">
    <source>
        <dbReference type="ARBA" id="ARBA00001445"/>
    </source>
</evidence>
<protein>
    <recommendedName>
        <fullName evidence="2">alpha-L-rhamnosidase</fullName>
        <ecNumber evidence="2">3.2.1.40</ecNumber>
    </recommendedName>
</protein>
<dbReference type="InterPro" id="IPR008979">
    <property type="entry name" value="Galactose-bd-like_sf"/>
</dbReference>
<feature type="domain" description="Bacterial alpha-L-rhamnosidase N-terminal" evidence="5">
    <location>
        <begin position="90"/>
        <end position="259"/>
    </location>
</feature>
<dbReference type="InterPro" id="IPR013737">
    <property type="entry name" value="Bac_rhamnosid_N"/>
</dbReference>
<evidence type="ECO:0000259" key="7">
    <source>
        <dbReference type="Pfam" id="PF17390"/>
    </source>
</evidence>
<name>A0A9D2EEF8_9MICO</name>
<sequence length="829" mass="92322">VPYQGAPLQTSADYRWELAVTDEHGTSSTSQAHFATGIVHPDQWRALWIGRDPNEQKTALPPQDTDISYTVNKLRPVRRFVRQLDLDEVPARAKVHASAKGNYRLYVNGHKVGTDELTPGWTEYRDRITYQSWDVTDLLRPGRNSIAALLADGWYVGFIGTDRRHQAQHYGEEPELLVQLVSDAANGQRTVLGTDAQWRQQPSDILYADQLMGQYEDSRLARPDWHLPATDVTSWSCAVVTDDDYSRLVPECDSGVRATRRMPAVSVVRQGPDRHIVDFGQNLVGRVRLVLRGQAEGTRIQLNHAEVLDESGELYTANLRTAEPIDVFWTDGSPEQTFEPRFTMHGFRYAEVSGLTGELTPSDVEAVVLHNDFDMVGEFTSSSQDLNQLFSNISWGLRGNFVSIPTDCPQRDERLGWLADAQVFAPTALALADVGPLLRRWLRDVRSAQNDDGAFPDIAPHLIHLREGAPAWGDGGVTIPWAVYRSSGETTVLAEAVDSMVAWVRHLERHNPDLIWRHQLGNNYGDWLQIGEETRKDVLATAYFAWSAELTARSLQVLGRDAEAAQIAALAARVREAFRAEFLEADGTVAGDTQGGYLLVLAFGLYASDAQRDLVADKLVAAVERRDVSLTTGFVTVGLLCPVLAEIGREDLAFRLLHNDRYPSWLYSIRNGATTIWERWDGWTAEHGFQSARMNSFNHYSLGSVGQWFLSGILGIDQTPDSAGYRSAVLRPHFDPELDWAGGGLETSRGRFASSWQREGEEIRWTVTIPPGEPAQTFIPGVRAAQVREGGESASRSEAITAVQETATGTWWQLLPGQYDLQFPAAPVH</sequence>
<feature type="non-terminal residue" evidence="8">
    <location>
        <position position="1"/>
    </location>
</feature>
<dbReference type="Gene3D" id="2.60.420.10">
    <property type="entry name" value="Maltose phosphorylase, domain 3"/>
    <property type="match status" value="1"/>
</dbReference>
<reference evidence="8" key="1">
    <citation type="journal article" date="2021" name="PeerJ">
        <title>Extensive microbial diversity within the chicken gut microbiome revealed by metagenomics and culture.</title>
        <authorList>
            <person name="Gilroy R."/>
            <person name="Ravi A."/>
            <person name="Getino M."/>
            <person name="Pursley I."/>
            <person name="Horton D.L."/>
            <person name="Alikhan N.F."/>
            <person name="Baker D."/>
            <person name="Gharbi K."/>
            <person name="Hall N."/>
            <person name="Watson M."/>
            <person name="Adriaenssens E.M."/>
            <person name="Foster-Nyarko E."/>
            <person name="Jarju S."/>
            <person name="Secka A."/>
            <person name="Antonio M."/>
            <person name="Oren A."/>
            <person name="Chaudhuri R.R."/>
            <person name="La Ragione R."/>
            <person name="Hildebrand F."/>
            <person name="Pallen M.J."/>
        </authorList>
    </citation>
    <scope>NUCLEOTIDE SEQUENCE</scope>
    <source>
        <strain evidence="8">ChiGjej4B4-7305</strain>
    </source>
</reference>
<evidence type="ECO:0000259" key="6">
    <source>
        <dbReference type="Pfam" id="PF17389"/>
    </source>
</evidence>
<dbReference type="Gene3D" id="1.50.10.10">
    <property type="match status" value="1"/>
</dbReference>
<feature type="domain" description="Alpha-L-rhamnosidase C-terminal" evidence="7">
    <location>
        <begin position="715"/>
        <end position="790"/>
    </location>
</feature>
<evidence type="ECO:0000313" key="8">
    <source>
        <dbReference type="EMBL" id="HIZ35666.1"/>
    </source>
</evidence>
<evidence type="ECO:0000259" key="5">
    <source>
        <dbReference type="Pfam" id="PF08531"/>
    </source>
</evidence>
<feature type="domain" description="Alpha-L-rhamnosidase six-hairpin glycosidase" evidence="6">
    <location>
        <begin position="375"/>
        <end position="711"/>
    </location>
</feature>
<dbReference type="InterPro" id="IPR035398">
    <property type="entry name" value="Bac_rhamnosid_C"/>
</dbReference>
<dbReference type="InterPro" id="IPR035396">
    <property type="entry name" value="Bac_rhamnosid6H"/>
</dbReference>
<evidence type="ECO:0000313" key="9">
    <source>
        <dbReference type="Proteomes" id="UP000824037"/>
    </source>
</evidence>